<evidence type="ECO:0000259" key="1">
    <source>
        <dbReference type="Pfam" id="PF16289"/>
    </source>
</evidence>
<gene>
    <name evidence="2" type="ORF">FHX59_004273</name>
</gene>
<protein>
    <recommendedName>
        <fullName evidence="1">DUF4935 domain-containing protein</fullName>
    </recommendedName>
</protein>
<organism evidence="2 3">
    <name type="scientific">Paraburkholderia silvatlantica</name>
    <dbReference type="NCBI Taxonomy" id="321895"/>
    <lineage>
        <taxon>Bacteria</taxon>
        <taxon>Pseudomonadati</taxon>
        <taxon>Pseudomonadota</taxon>
        <taxon>Betaproteobacteria</taxon>
        <taxon>Burkholderiales</taxon>
        <taxon>Burkholderiaceae</taxon>
        <taxon>Paraburkholderia</taxon>
    </lineage>
</organism>
<dbReference type="Proteomes" id="UP000533533">
    <property type="component" value="Unassembled WGS sequence"/>
</dbReference>
<evidence type="ECO:0000313" key="2">
    <source>
        <dbReference type="EMBL" id="MBB2929831.1"/>
    </source>
</evidence>
<proteinExistence type="predicted"/>
<feature type="domain" description="DUF4935" evidence="1">
    <location>
        <begin position="6"/>
        <end position="183"/>
    </location>
</feature>
<dbReference type="EMBL" id="JACHVZ010000011">
    <property type="protein sequence ID" value="MBB2929831.1"/>
    <property type="molecule type" value="Genomic_DNA"/>
</dbReference>
<keyword evidence="3" id="KW-1185">Reference proteome</keyword>
<dbReference type="InterPro" id="IPR032557">
    <property type="entry name" value="DUF4935"/>
</dbReference>
<dbReference type="RefSeq" id="WP_165822778.1">
    <property type="nucleotide sequence ID" value="NZ_JACHVZ010000011.1"/>
</dbReference>
<dbReference type="Pfam" id="PF16289">
    <property type="entry name" value="PIN_12"/>
    <property type="match status" value="1"/>
</dbReference>
<comment type="caution">
    <text evidence="2">The sequence shown here is derived from an EMBL/GenBank/DDBJ whole genome shotgun (WGS) entry which is preliminary data.</text>
</comment>
<evidence type="ECO:0000313" key="3">
    <source>
        <dbReference type="Proteomes" id="UP000533533"/>
    </source>
</evidence>
<accession>A0ABR6FR18</accession>
<name>A0ABR6FR18_9BURK</name>
<sequence length="346" mass="39363">MKLHLLIDTCVWLDLAKDYRQLPLLDAVLAMKESGDLEIILPKILVEEFDRNKDRIISDSKRSLSSHFKLVREAMLKFSPEEGRDAALQKLNEVDHRIATGGEAVNDAIGIVEKIFASTDHITLTDAVKARAADRAIAKIAPFHRQRNGIDDTIIIETYIDALAARSNTDDVYGFVTHNIHDFSDRGGDTRLPHPDLAGMFDSSSSRYATSLGPLLGEFAEDLLEEIKFEREFNQEPRKLSELLEAEHRLTTQVWYNRHWNRRIAIERGKQKLVSHEEWEKLPPKKRHNTIVDTIWEGALASAKRAEDELGPGGVGPWSDFEWGMINGKLSAIRWMLGDDWDMLDT</sequence>
<reference evidence="2 3" key="1">
    <citation type="submission" date="2020-08" db="EMBL/GenBank/DDBJ databases">
        <title>Genomic Encyclopedia of Type Strains, Phase IV (KMG-V): Genome sequencing to study the core and pangenomes of soil and plant-associated prokaryotes.</title>
        <authorList>
            <person name="Whitman W."/>
        </authorList>
    </citation>
    <scope>NUCLEOTIDE SEQUENCE [LARGE SCALE GENOMIC DNA]</scope>
    <source>
        <strain evidence="2 3">SRMrh-85</strain>
    </source>
</reference>